<protein>
    <submittedName>
        <fullName evidence="4">Citrate lyase acyl carrier protein</fullName>
    </submittedName>
</protein>
<dbReference type="HAMAP" id="MF_00805">
    <property type="entry name" value="CitD"/>
    <property type="match status" value="1"/>
</dbReference>
<dbReference type="PIRSF" id="PIRSF002736">
    <property type="entry name" value="Citrt_lyas_gamma"/>
    <property type="match status" value="1"/>
</dbReference>
<gene>
    <name evidence="4" type="primary">citD_8</name>
    <name evidence="4" type="ORF">SDC9_72205</name>
</gene>
<keyword evidence="4" id="KW-0456">Lyase</keyword>
<reference evidence="4" key="1">
    <citation type="submission" date="2019-08" db="EMBL/GenBank/DDBJ databases">
        <authorList>
            <person name="Kucharzyk K."/>
            <person name="Murdoch R.W."/>
            <person name="Higgins S."/>
            <person name="Loffler F."/>
        </authorList>
    </citation>
    <scope>NUCLEOTIDE SEQUENCE</scope>
</reference>
<sequence length="112" mass="12376">MEKTNLEVKKVEIKKYAVAGTTESSDIMIVVEPSDNNEVAVTLNSSVEKQYGDRIEEVIIATLKNLGITSAKVSAVDKGALDCTIEARTVTAIHRAAEKDDYNWKEMDSWNV</sequence>
<dbReference type="InterPro" id="IPR006495">
    <property type="entry name" value="CitD"/>
</dbReference>
<dbReference type="InterPro" id="IPR023439">
    <property type="entry name" value="Mal_deCO2ase/Cit_lyase_ACP"/>
</dbReference>
<proteinExistence type="inferred from homology"/>
<organism evidence="4">
    <name type="scientific">bioreactor metagenome</name>
    <dbReference type="NCBI Taxonomy" id="1076179"/>
    <lineage>
        <taxon>unclassified sequences</taxon>
        <taxon>metagenomes</taxon>
        <taxon>ecological metagenomes</taxon>
    </lineage>
</organism>
<evidence type="ECO:0000256" key="1">
    <source>
        <dbReference type="ARBA" id="ARBA00004496"/>
    </source>
</evidence>
<dbReference type="NCBIfam" id="NF009726">
    <property type="entry name" value="PRK13253.1"/>
    <property type="match status" value="1"/>
</dbReference>
<dbReference type="EMBL" id="VSSQ01004559">
    <property type="protein sequence ID" value="MPM25705.1"/>
    <property type="molecule type" value="Genomic_DNA"/>
</dbReference>
<keyword evidence="3" id="KW-0597">Phosphoprotein</keyword>
<dbReference type="NCBIfam" id="TIGR01608">
    <property type="entry name" value="citD"/>
    <property type="match status" value="1"/>
</dbReference>
<dbReference type="Pfam" id="PF06857">
    <property type="entry name" value="ACP"/>
    <property type="match status" value="1"/>
</dbReference>
<dbReference type="GO" id="GO:0005737">
    <property type="term" value="C:cytoplasm"/>
    <property type="evidence" value="ECO:0007669"/>
    <property type="project" value="UniProtKB-SubCell"/>
</dbReference>
<accession>A0A644YAZ1</accession>
<comment type="subcellular location">
    <subcellularLocation>
        <location evidence="1">Cytoplasm</location>
    </subcellularLocation>
</comment>
<evidence type="ECO:0000256" key="2">
    <source>
        <dbReference type="ARBA" id="ARBA00022490"/>
    </source>
</evidence>
<dbReference type="AlphaFoldDB" id="A0A644YAZ1"/>
<evidence type="ECO:0000256" key="3">
    <source>
        <dbReference type="ARBA" id="ARBA00022553"/>
    </source>
</evidence>
<dbReference type="GO" id="GO:0016829">
    <property type="term" value="F:lyase activity"/>
    <property type="evidence" value="ECO:0007669"/>
    <property type="project" value="UniProtKB-KW"/>
</dbReference>
<keyword evidence="2" id="KW-0963">Cytoplasm</keyword>
<name>A0A644YAZ1_9ZZZZ</name>
<comment type="caution">
    <text evidence="4">The sequence shown here is derived from an EMBL/GenBank/DDBJ whole genome shotgun (WGS) entry which is preliminary data.</text>
</comment>
<evidence type="ECO:0000313" key="4">
    <source>
        <dbReference type="EMBL" id="MPM25705.1"/>
    </source>
</evidence>